<comment type="caution">
    <text evidence="2">The sequence shown here is derived from an EMBL/GenBank/DDBJ whole genome shotgun (WGS) entry which is preliminary data.</text>
</comment>
<accession>A0A852TNX6</accession>
<dbReference type="AlphaFoldDB" id="A0A852TNX6"/>
<sequence length="212" mass="23935">MGLTPERGTEMFAAIYPTFYKKYPAIKIEPIELTVKQQQYEIAQGKIDIGFLTLQSSQKTNDEYIHICSEEIILGVPISHPLAHLGGKLGEKLPSISLKCFENDNFAIMQKGSTLREIYDNLITGEEIFPPILLETRSCHTLFDMVVEGICCSVFPISYAKHNSNISYFSIKQNPVWEIAASYKKGCYLSGAAKEFITICSDYWIRKMSPSL</sequence>
<reference evidence="3" key="1">
    <citation type="submission" date="2020-07" db="EMBL/GenBank/DDBJ databases">
        <authorList>
            <person name="Partida-Martinez L."/>
            <person name="Huntemann M."/>
            <person name="Clum A."/>
            <person name="Wang J."/>
            <person name="Palaniappan K."/>
            <person name="Ritter S."/>
            <person name="Chen I.-M."/>
            <person name="Stamatis D."/>
            <person name="Reddy T."/>
            <person name="O'Malley R."/>
            <person name="Daum C."/>
            <person name="Shapiro N."/>
            <person name="Ivanova N."/>
            <person name="Kyrpides N."/>
            <person name="Woyke T."/>
        </authorList>
    </citation>
    <scope>NUCLEOTIDE SEQUENCE [LARGE SCALE GENOMIC DNA]</scope>
    <source>
        <strain evidence="3">AT2.8</strain>
    </source>
</reference>
<dbReference type="SUPFAM" id="SSF53850">
    <property type="entry name" value="Periplasmic binding protein-like II"/>
    <property type="match status" value="1"/>
</dbReference>
<evidence type="ECO:0000313" key="2">
    <source>
        <dbReference type="EMBL" id="NYE08798.1"/>
    </source>
</evidence>
<dbReference type="Proteomes" id="UP000548423">
    <property type="component" value="Unassembled WGS sequence"/>
</dbReference>
<name>A0A852TNX6_9BACI</name>
<dbReference type="Gene3D" id="3.40.190.290">
    <property type="match status" value="1"/>
</dbReference>
<evidence type="ECO:0000259" key="1">
    <source>
        <dbReference type="Pfam" id="PF03466"/>
    </source>
</evidence>
<dbReference type="GO" id="GO:0006355">
    <property type="term" value="P:regulation of DNA-templated transcription"/>
    <property type="evidence" value="ECO:0007669"/>
    <property type="project" value="TreeGrafter"/>
</dbReference>
<dbReference type="InterPro" id="IPR050950">
    <property type="entry name" value="HTH-type_LysR_regulators"/>
</dbReference>
<dbReference type="CDD" id="cd05466">
    <property type="entry name" value="PBP2_LTTR_substrate"/>
    <property type="match status" value="1"/>
</dbReference>
<protein>
    <submittedName>
        <fullName evidence="2">DNA-binding transcriptional LysR family regulator</fullName>
    </submittedName>
</protein>
<dbReference type="GO" id="GO:0005829">
    <property type="term" value="C:cytosol"/>
    <property type="evidence" value="ECO:0007669"/>
    <property type="project" value="TreeGrafter"/>
</dbReference>
<dbReference type="Pfam" id="PF03466">
    <property type="entry name" value="LysR_substrate"/>
    <property type="match status" value="1"/>
</dbReference>
<evidence type="ECO:0000313" key="3">
    <source>
        <dbReference type="Proteomes" id="UP000548423"/>
    </source>
</evidence>
<keyword evidence="2" id="KW-0238">DNA-binding</keyword>
<dbReference type="EMBL" id="JACCBX010000016">
    <property type="protein sequence ID" value="NYE08798.1"/>
    <property type="molecule type" value="Genomic_DNA"/>
</dbReference>
<gene>
    <name evidence="2" type="ORF">F4694_005654</name>
</gene>
<dbReference type="GO" id="GO:0003677">
    <property type="term" value="F:DNA binding"/>
    <property type="evidence" value="ECO:0007669"/>
    <property type="project" value="UniProtKB-KW"/>
</dbReference>
<proteinExistence type="predicted"/>
<dbReference type="InterPro" id="IPR005119">
    <property type="entry name" value="LysR_subst-bd"/>
</dbReference>
<organism evidence="2 3">
    <name type="scientific">Neobacillus niacini</name>
    <dbReference type="NCBI Taxonomy" id="86668"/>
    <lineage>
        <taxon>Bacteria</taxon>
        <taxon>Bacillati</taxon>
        <taxon>Bacillota</taxon>
        <taxon>Bacilli</taxon>
        <taxon>Bacillales</taxon>
        <taxon>Bacillaceae</taxon>
        <taxon>Neobacillus</taxon>
    </lineage>
</organism>
<dbReference type="PANTHER" id="PTHR30419:SF8">
    <property type="entry name" value="NITROGEN ASSIMILATION TRANSCRIPTIONAL ACTIVATOR-RELATED"/>
    <property type="match status" value="1"/>
</dbReference>
<reference evidence="3" key="2">
    <citation type="submission" date="2020-08" db="EMBL/GenBank/DDBJ databases">
        <title>The Agave Microbiome: Exploring the role of microbial communities in plant adaptations to desert environments.</title>
        <authorList>
            <person name="Partida-Martinez L.P."/>
        </authorList>
    </citation>
    <scope>NUCLEOTIDE SEQUENCE [LARGE SCALE GENOMIC DNA]</scope>
    <source>
        <strain evidence="3">AT2.8</strain>
    </source>
</reference>
<dbReference type="PANTHER" id="PTHR30419">
    <property type="entry name" value="HTH-TYPE TRANSCRIPTIONAL REGULATOR YBHD"/>
    <property type="match status" value="1"/>
</dbReference>
<feature type="domain" description="LysR substrate-binding" evidence="1">
    <location>
        <begin position="4"/>
        <end position="202"/>
    </location>
</feature>